<dbReference type="EMBL" id="JADCNM010000001">
    <property type="protein sequence ID" value="KAG0503054.1"/>
    <property type="molecule type" value="Genomic_DNA"/>
</dbReference>
<dbReference type="InterPro" id="IPR050358">
    <property type="entry name" value="RSE1/DDB1/CFT1"/>
</dbReference>
<evidence type="ECO:0000256" key="5">
    <source>
        <dbReference type="ARBA" id="ARBA00022840"/>
    </source>
</evidence>
<dbReference type="Gene3D" id="1.10.10.160">
    <property type="match status" value="1"/>
</dbReference>
<dbReference type="Pfam" id="PF23726">
    <property type="entry name" value="Beta-prop_RSE1_2nd"/>
    <property type="match status" value="1"/>
</dbReference>
<dbReference type="PANTHER" id="PTHR10644">
    <property type="entry name" value="DNA REPAIR/RNA PROCESSING CPSF FAMILY"/>
    <property type="match status" value="1"/>
</dbReference>
<dbReference type="FunFam" id="2.130.10.10:FF:000437">
    <property type="entry name" value="cleavage and polyadenylation specificity factor subunit 1"/>
    <property type="match status" value="1"/>
</dbReference>
<protein>
    <recommendedName>
        <fullName evidence="8">UvrD-like helicase ATP-binding domain-containing protein</fullName>
    </recommendedName>
</protein>
<dbReference type="GO" id="GO:0003676">
    <property type="term" value="F:nucleic acid binding"/>
    <property type="evidence" value="ECO:0007669"/>
    <property type="project" value="InterPro"/>
</dbReference>
<dbReference type="Gene3D" id="3.40.50.300">
    <property type="entry name" value="P-loop containing nucleotide triphosphate hydrolases"/>
    <property type="match status" value="2"/>
</dbReference>
<evidence type="ECO:0000256" key="6">
    <source>
        <dbReference type="ARBA" id="ARBA00023242"/>
    </source>
</evidence>
<sequence length="2065" mass="230012">MPSFPSRFAHRSHCMLKENELPPPPKASATLTDKQRARITDNFRAAKALLGRKRPLEFASGIPFPKCSGTDVSNRHGCTPISAPLLDIQNQLEFQSGLSTPIKASGICPVEHAYLTPLSNFLDEELDESFFNEVDNICEQRSCVKIEKISTEKNKNNGYELEKSLSFYEEVKSDPVPKKYDDYMQSLNDAQREAACSDITVPLMIVAGPGSGKTSTMVGRVLTLLKEGIVPANILAMTFTTAAVSEMRDRIGAVVGKAVAKELEISTFHSFCLQFCRSHAEKLGRTAEFLIYGHGQQRRAVIEALRLTSDTEKKGEEIEGCEELQSCDIARSLKEKSKKWLKFVMQVKASGKTPEDLNRSGEKNGALILGMYNDILRSCNALDYHDLINSSVKLLTDFDEVLKECQYKWKAIVVDEFQDTSSMQYLLLRLLGSHNHITIVGDEDQISGRAFQVSFRDRKIPFNVHGVAFYRKKVIRAVMALLETTLPGCGDNPFRRAFKALLPVDKMERKKADFVKNNAKSHSGDCFTEQQAFVVQSSFNNLLSVGVLALSFDFAVVSVVGVMQIFRLPLCLDHLSNDSEIPLLNEFNCAVKEDSTNLEEERRLFYVAMTRARKKLYILYVTMDSNCQGEACTNKLGDQHHQRETYLSDSECVQRSEIVVNHFAKNNEVDQCISIELPDASVASTLKNDLLFHIYFINGQKSKHFKIRSGCSIRNHIVVRLLIESGSAIVKIDFWDRQMCFGHYTKQSLVIVPDKLNNLIKTWTLQASSLCFLLSSSTFQSSLSETAAQQTVPTADYKSYYLIMASSSSNGCSVSSIKTNDYNHEKNLPHDAYKLLAVPSPIGGVLVICANSIHYHSQSLSCALALNSFYTQLENSTELPKSHVSVELDAANATWLSHDVALFSTKTGELLLLTLVNDGRVVQRLDLMKSKASVLTSTIATIGSSFFFLGSRLGDSLLVQYSCGISLPPSLHDNEVVDEDGDAPLSKKLRMSLDSQHDFTSSEELSLYSTAPKAHSQQRSCTLFLFLMELAIQSEKPNVLLVRELRLVFWNWQLVLGRSGCWFLNFPSRVVKQSVHGVDIHGAGCFTASESDLLLQKFGENNCLVNNLIITTVIAYGRDSLINVGPLKDFAYGLRINADSNATGICKQSNYELVCCSGSGKNGALCVMQQSVRPELISEVALPGCKGIWTVYHKRLRVHGVDSMKASKEDDEFHAYLIISLESRTMVLETADDLREVTESVEYYVHGSTIAAGNLFGRRRVVQIFARGARILDGAYMTQEVTFGVNSSDPSSSSDNFTVSSASIADPYVLLKMVDGSVQLLIGDISTCNVSIHVPALSFKSSDPVSACALYCDKGPDPWLRKASTDAWLSTGIPEAIDGNDVSFHEQDIYCLICYESGTLEIFDVPSFRCVFSVIKFIQGKKHLVDRSTRDPFFITQKVKNKTSNVSIESGKEPTESMKIVELVMERWSGPSCRPFLFAILNDGTILSYHAYLHEGMESTPKNEDVVSPNVSIDASNISTSRFRNLRFIRVPTDFTTREELSIGAGQPKIKVFKNIAGYQGLFLSGTRPCWFMVCRERLRVHPQLCDGPIAAFTVLHNVNCNHGFIYVTSQGFLKICKLPSVFNYDNYWPVRKIPMKGTPHQVTYYAEKNLYPIILSFPVVRPINQIMSSMLDQDACQIERENSSSDDLQKTYTIEEFEVRLLEPEKTGGNWETRATIPMQSSENALTVRMVTLFNSATKENEMLMAVGTAYVQGEDVAARGRILLFSIGKNSENSHNLVSEVYSKESKGAISALASLQGHLLIASGPKITLHNWTGTELNGVAFYDAPLYVVSMNIVKNFILLGDIHKSIYFVNWKEQGAQLSLLAKDFGSLNCCATEFLIDGTTLSLVVSDDQKNIQIFYYAPKMLESWKGQKLLPRADFHAGAHITKFLRLQMLPTSSDRSIAAPGADKTNRFALLFSSLDGSIGCVSPVDELTFRRLQSLQKKLVDAVPHVCGLNPRAFRQFRANGRAHRPGPDNILDFELLSHYEMLPLEEQLDIAHQIGTTRAQILTNLNDHSLSTSFL</sequence>
<dbReference type="SUPFAM" id="SSF52540">
    <property type="entry name" value="P-loop containing nucleoside triphosphate hydrolases"/>
    <property type="match status" value="1"/>
</dbReference>
<feature type="domain" description="UvrD-like helicase ATP-binding" evidence="8">
    <location>
        <begin position="186"/>
        <end position="489"/>
    </location>
</feature>
<dbReference type="Pfam" id="PF03178">
    <property type="entry name" value="CPSF_A"/>
    <property type="match status" value="1"/>
</dbReference>
<dbReference type="OrthoDB" id="6109at2759"/>
<evidence type="ECO:0000256" key="3">
    <source>
        <dbReference type="ARBA" id="ARBA00022801"/>
    </source>
</evidence>
<evidence type="ECO:0000259" key="8">
    <source>
        <dbReference type="PROSITE" id="PS51198"/>
    </source>
</evidence>
<evidence type="ECO:0000313" key="9">
    <source>
        <dbReference type="EMBL" id="KAG0503054.1"/>
    </source>
</evidence>
<proteinExistence type="predicted"/>
<dbReference type="Pfam" id="PF00580">
    <property type="entry name" value="UvrD-helicase"/>
    <property type="match status" value="1"/>
</dbReference>
<dbReference type="InterPro" id="IPR015943">
    <property type="entry name" value="WD40/YVTN_repeat-like_dom_sf"/>
</dbReference>
<dbReference type="InterPro" id="IPR058543">
    <property type="entry name" value="Beta-prop_RSE1/DDB1/CPSF1_2nd"/>
</dbReference>
<evidence type="ECO:0000313" key="10">
    <source>
        <dbReference type="Proteomes" id="UP000639772"/>
    </source>
</evidence>
<dbReference type="Pfam" id="PF13361">
    <property type="entry name" value="UvrD_C"/>
    <property type="match status" value="1"/>
</dbReference>
<dbReference type="InterPro" id="IPR004871">
    <property type="entry name" value="RSE1/DDB1/CPSF1_C"/>
</dbReference>
<keyword evidence="2 7" id="KW-0547">Nucleotide-binding</keyword>
<dbReference type="InterPro" id="IPR013986">
    <property type="entry name" value="DExx_box_DNA_helicase_dom_sf"/>
</dbReference>
<dbReference type="GO" id="GO:0005524">
    <property type="term" value="F:ATP binding"/>
    <property type="evidence" value="ECO:0007669"/>
    <property type="project" value="UniProtKB-UniRule"/>
</dbReference>
<dbReference type="GO" id="GO:0004386">
    <property type="term" value="F:helicase activity"/>
    <property type="evidence" value="ECO:0007669"/>
    <property type="project" value="UniProtKB-UniRule"/>
</dbReference>
<dbReference type="InterPro" id="IPR014017">
    <property type="entry name" value="DNA_helicase_UvrD-like_C"/>
</dbReference>
<gene>
    <name evidence="9" type="ORF">HPP92_003126</name>
</gene>
<dbReference type="InterPro" id="IPR018846">
    <property type="entry name" value="Beta-prop_RSE1/DDB1/CPSF1_1st"/>
</dbReference>
<dbReference type="InterPro" id="IPR014016">
    <property type="entry name" value="UvrD-like_ATP-bd"/>
</dbReference>
<dbReference type="CDD" id="cd17932">
    <property type="entry name" value="DEXQc_UvrD"/>
    <property type="match status" value="1"/>
</dbReference>
<dbReference type="Gene3D" id="2.130.10.10">
    <property type="entry name" value="YVTN repeat-like/Quinoprotein amine dehydrogenase"/>
    <property type="match status" value="2"/>
</dbReference>
<dbReference type="Pfam" id="PF10433">
    <property type="entry name" value="Beta-prop_RSE1_1st"/>
    <property type="match status" value="1"/>
</dbReference>
<evidence type="ECO:0000256" key="1">
    <source>
        <dbReference type="ARBA" id="ARBA00004123"/>
    </source>
</evidence>
<comment type="caution">
    <text evidence="9">The sequence shown here is derived from an EMBL/GenBank/DDBJ whole genome shotgun (WGS) entry which is preliminary data.</text>
</comment>
<dbReference type="GO" id="GO:0016787">
    <property type="term" value="F:hydrolase activity"/>
    <property type="evidence" value="ECO:0007669"/>
    <property type="project" value="UniProtKB-UniRule"/>
</dbReference>
<name>A0A835S7J5_VANPL</name>
<keyword evidence="5 7" id="KW-0067">ATP-binding</keyword>
<dbReference type="Proteomes" id="UP000639772">
    <property type="component" value="Chromosome 1"/>
</dbReference>
<dbReference type="InterPro" id="IPR027417">
    <property type="entry name" value="P-loop_NTPase"/>
</dbReference>
<keyword evidence="6" id="KW-0539">Nucleus</keyword>
<evidence type="ECO:0000256" key="2">
    <source>
        <dbReference type="ARBA" id="ARBA00022741"/>
    </source>
</evidence>
<keyword evidence="3 7" id="KW-0378">Hydrolase</keyword>
<dbReference type="PROSITE" id="PS51198">
    <property type="entry name" value="UVRD_HELICASE_ATP_BIND"/>
    <property type="match status" value="1"/>
</dbReference>
<comment type="subcellular location">
    <subcellularLocation>
        <location evidence="1">Nucleus</location>
    </subcellularLocation>
</comment>
<evidence type="ECO:0000256" key="4">
    <source>
        <dbReference type="ARBA" id="ARBA00022806"/>
    </source>
</evidence>
<organism evidence="9 10">
    <name type="scientific">Vanilla planifolia</name>
    <name type="common">Vanilla</name>
    <dbReference type="NCBI Taxonomy" id="51239"/>
    <lineage>
        <taxon>Eukaryota</taxon>
        <taxon>Viridiplantae</taxon>
        <taxon>Streptophyta</taxon>
        <taxon>Embryophyta</taxon>
        <taxon>Tracheophyta</taxon>
        <taxon>Spermatophyta</taxon>
        <taxon>Magnoliopsida</taxon>
        <taxon>Liliopsida</taxon>
        <taxon>Asparagales</taxon>
        <taxon>Orchidaceae</taxon>
        <taxon>Vanilloideae</taxon>
        <taxon>Vanilleae</taxon>
        <taxon>Vanilla</taxon>
    </lineage>
</organism>
<feature type="binding site" evidence="7">
    <location>
        <begin position="207"/>
        <end position="214"/>
    </location>
    <ligand>
        <name>ATP</name>
        <dbReference type="ChEBI" id="CHEBI:30616"/>
    </ligand>
</feature>
<keyword evidence="4 7" id="KW-0347">Helicase</keyword>
<dbReference type="GO" id="GO:0005634">
    <property type="term" value="C:nucleus"/>
    <property type="evidence" value="ECO:0007669"/>
    <property type="project" value="UniProtKB-SubCell"/>
</dbReference>
<accession>A0A835S7J5</accession>
<evidence type="ECO:0000256" key="7">
    <source>
        <dbReference type="PROSITE-ProRule" id="PRU00560"/>
    </source>
</evidence>
<reference evidence="9 10" key="1">
    <citation type="journal article" date="2020" name="Nat. Food">
        <title>A phased Vanilla planifolia genome enables genetic improvement of flavour and production.</title>
        <authorList>
            <person name="Hasing T."/>
            <person name="Tang H."/>
            <person name="Brym M."/>
            <person name="Khazi F."/>
            <person name="Huang T."/>
            <person name="Chambers A.H."/>
        </authorList>
    </citation>
    <scope>NUCLEOTIDE SEQUENCE [LARGE SCALE GENOMIC DNA]</scope>
    <source>
        <tissue evidence="9">Leaf</tissue>
    </source>
</reference>